<dbReference type="STRING" id="1612308.SAMN05444581_1078"/>
<evidence type="ECO:0000256" key="2">
    <source>
        <dbReference type="RuleBase" id="RU363072"/>
    </source>
</evidence>
<organism evidence="3 4">
    <name type="scientific">Methylocapsa palsarum</name>
    <dbReference type="NCBI Taxonomy" id="1612308"/>
    <lineage>
        <taxon>Bacteria</taxon>
        <taxon>Pseudomonadati</taxon>
        <taxon>Pseudomonadota</taxon>
        <taxon>Alphaproteobacteria</taxon>
        <taxon>Hyphomicrobiales</taxon>
        <taxon>Beijerinckiaceae</taxon>
        <taxon>Methylocapsa</taxon>
    </lineage>
</organism>
<proteinExistence type="inferred from homology"/>
<dbReference type="PANTHER" id="PTHR37944">
    <property type="entry name" value="PORIN B"/>
    <property type="match status" value="1"/>
</dbReference>
<accession>A0A1I3Z193</accession>
<evidence type="ECO:0000313" key="4">
    <source>
        <dbReference type="Proteomes" id="UP000198755"/>
    </source>
</evidence>
<name>A0A1I3Z193_9HYPH</name>
<comment type="similarity">
    <text evidence="1 2">Belongs to the OprB family.</text>
</comment>
<evidence type="ECO:0000313" key="3">
    <source>
        <dbReference type="EMBL" id="SFK37868.1"/>
    </source>
</evidence>
<dbReference type="GO" id="GO:0016020">
    <property type="term" value="C:membrane"/>
    <property type="evidence" value="ECO:0007669"/>
    <property type="project" value="InterPro"/>
</dbReference>
<evidence type="ECO:0000256" key="1">
    <source>
        <dbReference type="ARBA" id="ARBA00008769"/>
    </source>
</evidence>
<dbReference type="RefSeq" id="WP_175492547.1">
    <property type="nucleotide sequence ID" value="NZ_FOSN01000007.1"/>
</dbReference>
<dbReference type="Gene3D" id="2.40.160.180">
    <property type="entry name" value="Carbohydrate-selective porin OprB"/>
    <property type="match status" value="1"/>
</dbReference>
<dbReference type="InterPro" id="IPR007049">
    <property type="entry name" value="Carb-sel_porin_OprB"/>
</dbReference>
<sequence>MAWPTVGGYNTDTSLIIMQKFCESVTFTFGKFNMLDQAAKTPIRGGGGYDEFMNITPTAPVTGIIPAYIVGANLTVRTDPAIFSLYVYDPRNAQIPAVISHPFSNGITFNGSVTVPVTIAGLNGYQGVKAVYSTQNGLDLGDIPQLFLPPQAALQPNIKNNRWFLNYEFEQYFYQNPTDPKQGWGPFGYISVSDGNPNPIKNTYFFGIAGSSFLPSREIDRWGVMYFRNNISVDLKESLAFFRIGLGDERGWEVFYNFAATPWFRVTADAQFLEPALAGGQRAVFLGLRSQIKF</sequence>
<dbReference type="InterPro" id="IPR052932">
    <property type="entry name" value="OprB_Porin"/>
</dbReference>
<gene>
    <name evidence="3" type="ORF">SAMN05444581_1078</name>
</gene>
<dbReference type="PANTHER" id="PTHR37944:SF1">
    <property type="entry name" value="PORIN B"/>
    <property type="match status" value="1"/>
</dbReference>
<dbReference type="InterPro" id="IPR038673">
    <property type="entry name" value="OprB_sf"/>
</dbReference>
<dbReference type="AlphaFoldDB" id="A0A1I3Z193"/>
<dbReference type="Proteomes" id="UP000198755">
    <property type="component" value="Unassembled WGS sequence"/>
</dbReference>
<dbReference type="GO" id="GO:0015288">
    <property type="term" value="F:porin activity"/>
    <property type="evidence" value="ECO:0007669"/>
    <property type="project" value="InterPro"/>
</dbReference>
<reference evidence="3 4" key="1">
    <citation type="submission" date="2016-10" db="EMBL/GenBank/DDBJ databases">
        <authorList>
            <person name="de Groot N.N."/>
        </authorList>
    </citation>
    <scope>NUCLEOTIDE SEQUENCE [LARGE SCALE GENOMIC DNA]</scope>
    <source>
        <strain evidence="3 4">NE2</strain>
    </source>
</reference>
<dbReference type="EMBL" id="FOSN01000007">
    <property type="protein sequence ID" value="SFK37868.1"/>
    <property type="molecule type" value="Genomic_DNA"/>
</dbReference>
<dbReference type="Pfam" id="PF04966">
    <property type="entry name" value="OprB"/>
    <property type="match status" value="1"/>
</dbReference>
<dbReference type="GO" id="GO:0008643">
    <property type="term" value="P:carbohydrate transport"/>
    <property type="evidence" value="ECO:0007669"/>
    <property type="project" value="InterPro"/>
</dbReference>
<keyword evidence="4" id="KW-1185">Reference proteome</keyword>
<protein>
    <submittedName>
        <fullName evidence="3">Porin</fullName>
    </submittedName>
</protein>